<dbReference type="Gene3D" id="3.30.43.10">
    <property type="entry name" value="Uridine Diphospho-n-acetylenolpyruvylglucosamine Reductase, domain 2"/>
    <property type="match status" value="1"/>
</dbReference>
<feature type="domain" description="FAD-binding PCMH-type" evidence="5">
    <location>
        <begin position="25"/>
        <end position="198"/>
    </location>
</feature>
<dbReference type="Gene3D" id="3.30.70.2520">
    <property type="match status" value="1"/>
</dbReference>
<dbReference type="InterPro" id="IPR006093">
    <property type="entry name" value="Oxy_OxRdtase_FAD_BS"/>
</dbReference>
<dbReference type="PROSITE" id="PS00862">
    <property type="entry name" value="OX2_COVAL_FAD"/>
    <property type="match status" value="1"/>
</dbReference>
<dbReference type="InterPro" id="IPR007173">
    <property type="entry name" value="ALO_C"/>
</dbReference>
<dbReference type="NCBIfam" id="TIGR01679">
    <property type="entry name" value="bact_FAD_ox"/>
    <property type="match status" value="1"/>
</dbReference>
<dbReference type="PROSITE" id="PS51387">
    <property type="entry name" value="FAD_PCMH"/>
    <property type="match status" value="1"/>
</dbReference>
<dbReference type="EMBL" id="JAEACQ010000398">
    <property type="protein sequence ID" value="MBL7633777.1"/>
    <property type="molecule type" value="Genomic_DNA"/>
</dbReference>
<dbReference type="Gene3D" id="3.30.465.10">
    <property type="match status" value="1"/>
</dbReference>
<evidence type="ECO:0000313" key="6">
    <source>
        <dbReference type="EMBL" id="MBL7633777.1"/>
    </source>
</evidence>
<dbReference type="Pfam" id="PF04030">
    <property type="entry name" value="ALO"/>
    <property type="match status" value="1"/>
</dbReference>
<dbReference type="GO" id="GO:0016020">
    <property type="term" value="C:membrane"/>
    <property type="evidence" value="ECO:0007669"/>
    <property type="project" value="InterPro"/>
</dbReference>
<sequence length="455" mass="48812">MGYSASRQRTGSPAAASWSNWAGNQVATPAEVAHPADADDVAALVRKALGSGARLRPIGSGHSFTGIGRPDGPATTQLMMDRCADLLALDAGSGLVTVGAGMTLRRLNRLLAEAGLALTNLGDVDLQTVAGALATGTHGTGARFGGLATQVRAFELVRGDGEIVLCSAREHPELFAAARVGLGAVGVVTSVTLQAVPQFALRAEEGSTRLAELLDGLDEFVDGADHAEFFWFPHTDRVLTKRNTRVPYTGAESLDPLPRMRGWLDDELLSNRVFALVVAAGRRVPRTIGPVARLSSRALGARTFTDLSHKVFVSERRVRFKEMEYAVARTDLAAVLRELTTAVERSGLRISFPVEARVAAADEIWLSTAHGRQTGYVAVHVDHRSPHEEYFALVEKIMTAAGGRPHWGKLHTQTAETLRPRYPKFDDFLAVRAGSDPAGLFTNDYLDQVLGPVQP</sequence>
<reference evidence="6" key="1">
    <citation type="submission" date="2020-12" db="EMBL/GenBank/DDBJ databases">
        <title>Genomic characterization of non-nitrogen-fixing Frankia strains.</title>
        <authorList>
            <person name="Carlos-Shanley C."/>
            <person name="Guerra T."/>
            <person name="Hahn D."/>
        </authorList>
    </citation>
    <scope>NUCLEOTIDE SEQUENCE</scope>
    <source>
        <strain evidence="6">CN6</strain>
    </source>
</reference>
<comment type="pathway">
    <text evidence="1">Cofactor biosynthesis; L-ascorbate biosynthesis.</text>
</comment>
<dbReference type="PIRSF" id="PIRSF000136">
    <property type="entry name" value="LGO_GLO"/>
    <property type="match status" value="1"/>
</dbReference>
<keyword evidence="4" id="KW-0560">Oxidoreductase</keyword>
<evidence type="ECO:0000313" key="7">
    <source>
        <dbReference type="Proteomes" id="UP000604475"/>
    </source>
</evidence>
<evidence type="ECO:0000259" key="5">
    <source>
        <dbReference type="PROSITE" id="PS51387"/>
    </source>
</evidence>
<dbReference type="GO" id="GO:0003885">
    <property type="term" value="F:D-arabinono-1,4-lactone oxidase activity"/>
    <property type="evidence" value="ECO:0007669"/>
    <property type="project" value="InterPro"/>
</dbReference>
<dbReference type="InterPro" id="IPR036318">
    <property type="entry name" value="FAD-bd_PCMH-like_sf"/>
</dbReference>
<dbReference type="Proteomes" id="UP000604475">
    <property type="component" value="Unassembled WGS sequence"/>
</dbReference>
<proteinExistence type="inferred from homology"/>
<keyword evidence="7" id="KW-1185">Reference proteome</keyword>
<evidence type="ECO:0000256" key="3">
    <source>
        <dbReference type="ARBA" id="ARBA00022644"/>
    </source>
</evidence>
<dbReference type="PANTHER" id="PTHR43762:SF1">
    <property type="entry name" value="D-ARABINONO-1,4-LACTONE OXIDASE"/>
    <property type="match status" value="1"/>
</dbReference>
<organism evidence="6 7">
    <name type="scientific">Frankia nepalensis</name>
    <dbReference type="NCBI Taxonomy" id="1836974"/>
    <lineage>
        <taxon>Bacteria</taxon>
        <taxon>Bacillati</taxon>
        <taxon>Actinomycetota</taxon>
        <taxon>Actinomycetes</taxon>
        <taxon>Frankiales</taxon>
        <taxon>Frankiaceae</taxon>
        <taxon>Frankia</taxon>
    </lineage>
</organism>
<evidence type="ECO:0000256" key="2">
    <source>
        <dbReference type="ARBA" id="ARBA00005466"/>
    </source>
</evidence>
<comment type="similarity">
    <text evidence="2">Belongs to the oxygen-dependent FAD-linked oxidoreductase family.</text>
</comment>
<gene>
    <name evidence="6" type="ORF">I7412_42855</name>
</gene>
<accession>A0A937RNI9</accession>
<dbReference type="InterPro" id="IPR010031">
    <property type="entry name" value="FAD_lactone_oxidase-like"/>
</dbReference>
<name>A0A937RNI9_9ACTN</name>
<keyword evidence="3" id="KW-0060">Ascorbate biosynthesis</keyword>
<evidence type="ECO:0000256" key="4">
    <source>
        <dbReference type="ARBA" id="ARBA00023002"/>
    </source>
</evidence>
<protein>
    <submittedName>
        <fullName evidence="6">FAD-binding protein</fullName>
    </submittedName>
</protein>
<dbReference type="PANTHER" id="PTHR43762">
    <property type="entry name" value="L-GULONOLACTONE OXIDASE"/>
    <property type="match status" value="1"/>
</dbReference>
<dbReference type="InterPro" id="IPR016169">
    <property type="entry name" value="FAD-bd_PCMH_sub2"/>
</dbReference>
<dbReference type="GO" id="GO:0071949">
    <property type="term" value="F:FAD binding"/>
    <property type="evidence" value="ECO:0007669"/>
    <property type="project" value="InterPro"/>
</dbReference>
<dbReference type="Pfam" id="PF01565">
    <property type="entry name" value="FAD_binding_4"/>
    <property type="match status" value="1"/>
</dbReference>
<dbReference type="InterPro" id="IPR016167">
    <property type="entry name" value="FAD-bd_PCMH_sub1"/>
</dbReference>
<dbReference type="InterPro" id="IPR016171">
    <property type="entry name" value="Vanillyl_alc_oxidase_C-sub2"/>
</dbReference>
<comment type="caution">
    <text evidence="6">The sequence shown here is derived from an EMBL/GenBank/DDBJ whole genome shotgun (WGS) entry which is preliminary data.</text>
</comment>
<dbReference type="GO" id="GO:0019853">
    <property type="term" value="P:L-ascorbic acid biosynthetic process"/>
    <property type="evidence" value="ECO:0007669"/>
    <property type="project" value="UniProtKB-KW"/>
</dbReference>
<evidence type="ECO:0000256" key="1">
    <source>
        <dbReference type="ARBA" id="ARBA00005147"/>
    </source>
</evidence>
<dbReference type="Gene3D" id="1.10.45.10">
    <property type="entry name" value="Vanillyl-alcohol Oxidase, Chain A, domain 4"/>
    <property type="match status" value="1"/>
</dbReference>
<dbReference type="InterPro" id="IPR016166">
    <property type="entry name" value="FAD-bd_PCMH"/>
</dbReference>
<dbReference type="RefSeq" id="WP_203004736.1">
    <property type="nucleotide sequence ID" value="NZ_JADWYU010000167.1"/>
</dbReference>
<dbReference type="GO" id="GO:0080049">
    <property type="term" value="F:L-gulono-1,4-lactone dehydrogenase activity"/>
    <property type="evidence" value="ECO:0007669"/>
    <property type="project" value="TreeGrafter"/>
</dbReference>
<dbReference type="InterPro" id="IPR006094">
    <property type="entry name" value="Oxid_FAD_bind_N"/>
</dbReference>
<dbReference type="SUPFAM" id="SSF56176">
    <property type="entry name" value="FAD-binding/transporter-associated domain-like"/>
    <property type="match status" value="1"/>
</dbReference>
<dbReference type="AlphaFoldDB" id="A0A937RNI9"/>